<organism evidence="1 2">
    <name type="scientific">Candidatus Thiomargarita nelsonii</name>
    <dbReference type="NCBI Taxonomy" id="1003181"/>
    <lineage>
        <taxon>Bacteria</taxon>
        <taxon>Pseudomonadati</taxon>
        <taxon>Pseudomonadota</taxon>
        <taxon>Gammaproteobacteria</taxon>
        <taxon>Thiotrichales</taxon>
        <taxon>Thiotrichaceae</taxon>
        <taxon>Thiomargarita</taxon>
    </lineage>
</organism>
<protein>
    <submittedName>
        <fullName evidence="1">Uncharacterized protein</fullName>
    </submittedName>
</protein>
<keyword evidence="2" id="KW-1185">Reference proteome</keyword>
<gene>
    <name evidence="1" type="ORF">PN36_29560</name>
</gene>
<dbReference type="EMBL" id="JSZA02000206">
    <property type="protein sequence ID" value="TGO02155.1"/>
    <property type="molecule type" value="Genomic_DNA"/>
</dbReference>
<comment type="caution">
    <text evidence="1">The sequence shown here is derived from an EMBL/GenBank/DDBJ whole genome shotgun (WGS) entry which is preliminary data.</text>
</comment>
<accession>A0A4E0QS87</accession>
<evidence type="ECO:0000313" key="2">
    <source>
        <dbReference type="Proteomes" id="UP000030428"/>
    </source>
</evidence>
<dbReference type="Proteomes" id="UP000030428">
    <property type="component" value="Unassembled WGS sequence"/>
</dbReference>
<reference evidence="1 2" key="1">
    <citation type="journal article" date="2016" name="Front. Microbiol.">
        <title>Single-Cell (Meta-)Genomics of a Dimorphic Candidatus Thiomargarita nelsonii Reveals Genomic Plasticity.</title>
        <authorList>
            <person name="Flood B.E."/>
            <person name="Fliss P."/>
            <person name="Jones D.S."/>
            <person name="Dick G.J."/>
            <person name="Jain S."/>
            <person name="Kaster A.K."/>
            <person name="Winkel M."/>
            <person name="Mussmann M."/>
            <person name="Bailey J."/>
        </authorList>
    </citation>
    <scope>NUCLEOTIDE SEQUENCE [LARGE SCALE GENOMIC DNA]</scope>
    <source>
        <strain evidence="1">Hydrate Ridge</strain>
    </source>
</reference>
<sequence>MMLGVWGEMAVAAQGPFYQVGNNAAKGLAEIAWNNLGSNCNKMDVFAQIIEDSIRDAARDIRTRYRGRSAKDFGTGYQDGLSTVLDRVGKKCRSENAKTLLKQLKQLLVKLFQAITIVKVPDQPKMPAKPKKPAHDYGWSYGSYEPSYYRIAYNAANGLTRAAWDSLGGSCRMTSQFVEIVGYGLDDVIADIGTRYTGWAAEQFGRGYIDGLVDTLERLVNLCDNECGLFGNAMGEWSAKLFCPIAQEIGKAPNFTSRLANIRGKNCGNAYGSECESGFVDLAKAKCPKYTRSATFKDYYSSDNKGCCAYHSY</sequence>
<name>A0A4E0QS87_9GAMM</name>
<evidence type="ECO:0000313" key="1">
    <source>
        <dbReference type="EMBL" id="TGO02155.1"/>
    </source>
</evidence>
<dbReference type="AlphaFoldDB" id="A0A4E0QS87"/>
<proteinExistence type="predicted"/>